<reference evidence="2 3" key="2">
    <citation type="submission" date="2018-11" db="EMBL/GenBank/DDBJ databases">
        <authorList>
            <consortium name="Pathogen Informatics"/>
        </authorList>
    </citation>
    <scope>NUCLEOTIDE SEQUENCE [LARGE SCALE GENOMIC DNA]</scope>
    <source>
        <strain evidence="2 3">NST_G2</strain>
    </source>
</reference>
<keyword evidence="3" id="KW-1185">Reference proteome</keyword>
<dbReference type="AlphaFoldDB" id="A0A183T5F0"/>
<evidence type="ECO:0000256" key="1">
    <source>
        <dbReference type="SAM" id="MobiDB-lite"/>
    </source>
</evidence>
<dbReference type="EMBL" id="UYSU01036738">
    <property type="protein sequence ID" value="VDL98083.1"/>
    <property type="molecule type" value="Genomic_DNA"/>
</dbReference>
<feature type="compositionally biased region" description="Polar residues" evidence="1">
    <location>
        <begin position="8"/>
        <end position="18"/>
    </location>
</feature>
<dbReference type="Proteomes" id="UP000275846">
    <property type="component" value="Unassembled WGS sequence"/>
</dbReference>
<sequence>MDRRHQGQKSGTKVTSAPDQHRGCPGPANMPTLSTHLPRANRPDYPTLTPGINSITPTIIETTSLYSSPVTPTTATTTAFTTTTTTTVSDG</sequence>
<evidence type="ECO:0000313" key="4">
    <source>
        <dbReference type="WBParaSite" id="SSLN_0001214301-mRNA-1"/>
    </source>
</evidence>
<organism evidence="4">
    <name type="scientific">Schistocephalus solidus</name>
    <name type="common">Tapeworm</name>
    <dbReference type="NCBI Taxonomy" id="70667"/>
    <lineage>
        <taxon>Eukaryota</taxon>
        <taxon>Metazoa</taxon>
        <taxon>Spiralia</taxon>
        <taxon>Lophotrochozoa</taxon>
        <taxon>Platyhelminthes</taxon>
        <taxon>Cestoda</taxon>
        <taxon>Eucestoda</taxon>
        <taxon>Diphyllobothriidea</taxon>
        <taxon>Diphyllobothriidae</taxon>
        <taxon>Schistocephalus</taxon>
    </lineage>
</organism>
<accession>A0A183T5F0</accession>
<feature type="region of interest" description="Disordered" evidence="1">
    <location>
        <begin position="1"/>
        <end position="52"/>
    </location>
</feature>
<dbReference type="OrthoDB" id="6326277at2759"/>
<name>A0A183T5F0_SCHSO</name>
<reference evidence="4" key="1">
    <citation type="submission" date="2016-06" db="UniProtKB">
        <authorList>
            <consortium name="WormBaseParasite"/>
        </authorList>
    </citation>
    <scope>IDENTIFICATION</scope>
</reference>
<gene>
    <name evidence="2" type="ORF">SSLN_LOCUS11698</name>
</gene>
<dbReference type="WBParaSite" id="SSLN_0001214301-mRNA-1">
    <property type="protein sequence ID" value="SSLN_0001214301-mRNA-1"/>
    <property type="gene ID" value="SSLN_0001214301"/>
</dbReference>
<evidence type="ECO:0000313" key="2">
    <source>
        <dbReference type="EMBL" id="VDL98083.1"/>
    </source>
</evidence>
<proteinExistence type="predicted"/>
<evidence type="ECO:0000313" key="3">
    <source>
        <dbReference type="Proteomes" id="UP000275846"/>
    </source>
</evidence>
<protein>
    <submittedName>
        <fullName evidence="2 4">Uncharacterized protein</fullName>
    </submittedName>
</protein>